<dbReference type="OrthoDB" id="9775794at2"/>
<dbReference type="STRING" id="1033734.GCA_000285535_01422"/>
<dbReference type="NCBIfam" id="NF005804">
    <property type="entry name" value="PRK07659.1"/>
    <property type="match status" value="1"/>
</dbReference>
<protein>
    <submittedName>
        <fullName evidence="2">Enoyl-CoA hydratase</fullName>
        <ecNumber evidence="2">4.2.1.17</ecNumber>
    </submittedName>
</protein>
<dbReference type="InterPro" id="IPR029045">
    <property type="entry name" value="ClpP/crotonase-like_dom_sf"/>
</dbReference>
<dbReference type="EMBL" id="SLUB01000034">
    <property type="protein sequence ID" value="THE11090.1"/>
    <property type="molecule type" value="Genomic_DNA"/>
</dbReference>
<evidence type="ECO:0000313" key="2">
    <source>
        <dbReference type="EMBL" id="THE11090.1"/>
    </source>
</evidence>
<accession>A0A4S3PNF8</accession>
<dbReference type="Gene3D" id="1.10.12.10">
    <property type="entry name" value="Lyase 2-enoyl-coa Hydratase, Chain A, domain 2"/>
    <property type="match status" value="1"/>
</dbReference>
<dbReference type="InterPro" id="IPR014748">
    <property type="entry name" value="Enoyl-CoA_hydra_C"/>
</dbReference>
<dbReference type="AlphaFoldDB" id="A0A4S3PNF8"/>
<dbReference type="InterPro" id="IPR001753">
    <property type="entry name" value="Enoyl-CoA_hydra/iso"/>
</dbReference>
<keyword evidence="2" id="KW-0456">Lyase</keyword>
<dbReference type="SUPFAM" id="SSF52096">
    <property type="entry name" value="ClpP/crotonase"/>
    <property type="match status" value="1"/>
</dbReference>
<dbReference type="Gene3D" id="3.90.226.10">
    <property type="entry name" value="2-enoyl-CoA Hydratase, Chain A, domain 1"/>
    <property type="match status" value="1"/>
</dbReference>
<dbReference type="RefSeq" id="WP_136380647.1">
    <property type="nucleotide sequence ID" value="NZ_SLUB01000034.1"/>
</dbReference>
<organism evidence="2 3">
    <name type="scientific">Bacillus timonensis</name>
    <dbReference type="NCBI Taxonomy" id="1033734"/>
    <lineage>
        <taxon>Bacteria</taxon>
        <taxon>Bacillati</taxon>
        <taxon>Bacillota</taxon>
        <taxon>Bacilli</taxon>
        <taxon>Bacillales</taxon>
        <taxon>Bacillaceae</taxon>
        <taxon>Bacillus</taxon>
    </lineage>
</organism>
<dbReference type="GO" id="GO:0004300">
    <property type="term" value="F:enoyl-CoA hydratase activity"/>
    <property type="evidence" value="ECO:0007669"/>
    <property type="project" value="UniProtKB-EC"/>
</dbReference>
<sequence>MATEQVEKVFLHMEDRVAYLTLNRPDALNSMDFDMLNEILHSLKAVAANDEVDILVLAGSGRAFSAGGDIKTMLSSTDEHAFEHVMGLISEIMKTLYLLPKLVISAIHGPAAGLGLSFALGADYVIADRLSSIAMNFIRIGLIPDGGAHFFLEKRLGEAKAKHVIWEGKQMSPGEALHIGLIDEVAEEELQTAVIHKLKKWKKRPILAMIQTKSIYNQMHLPELERVLELEKQGQQAMRKTKDHSEGIQAFLEKRKPVFTGE</sequence>
<evidence type="ECO:0000256" key="1">
    <source>
        <dbReference type="ARBA" id="ARBA00005254"/>
    </source>
</evidence>
<dbReference type="EC" id="4.2.1.17" evidence="2"/>
<gene>
    <name evidence="2" type="ORF">E1I69_16395</name>
</gene>
<evidence type="ECO:0000313" key="3">
    <source>
        <dbReference type="Proteomes" id="UP000306477"/>
    </source>
</evidence>
<dbReference type="Pfam" id="PF00378">
    <property type="entry name" value="ECH_1"/>
    <property type="match status" value="1"/>
</dbReference>
<name>A0A4S3PNF8_9BACI</name>
<reference evidence="2 3" key="1">
    <citation type="journal article" date="2019" name="Indoor Air">
        <title>Impacts of indoor surface finishes on bacterial viability.</title>
        <authorList>
            <person name="Hu J."/>
            <person name="Maamar S.B."/>
            <person name="Glawe A.J."/>
            <person name="Gottel N."/>
            <person name="Gilbert J.A."/>
            <person name="Hartmann E.M."/>
        </authorList>
    </citation>
    <scope>NUCLEOTIDE SEQUENCE [LARGE SCALE GENOMIC DNA]</scope>
    <source>
        <strain evidence="2 3">AF060A6</strain>
    </source>
</reference>
<keyword evidence="3" id="KW-1185">Reference proteome</keyword>
<comment type="similarity">
    <text evidence="1">Belongs to the enoyl-CoA hydratase/isomerase family.</text>
</comment>
<proteinExistence type="inferred from homology"/>
<comment type="caution">
    <text evidence="2">The sequence shown here is derived from an EMBL/GenBank/DDBJ whole genome shotgun (WGS) entry which is preliminary data.</text>
</comment>
<dbReference type="Proteomes" id="UP000306477">
    <property type="component" value="Unassembled WGS sequence"/>
</dbReference>
<dbReference type="CDD" id="cd06558">
    <property type="entry name" value="crotonase-like"/>
    <property type="match status" value="1"/>
</dbReference>
<dbReference type="PANTHER" id="PTHR43459">
    <property type="entry name" value="ENOYL-COA HYDRATASE"/>
    <property type="match status" value="1"/>
</dbReference>
<dbReference type="PANTHER" id="PTHR43459:SF1">
    <property type="entry name" value="EG:BACN32G11.4 PROTEIN"/>
    <property type="match status" value="1"/>
</dbReference>